<keyword evidence="2" id="KW-1133">Transmembrane helix</keyword>
<dbReference type="Proteomes" id="UP000467840">
    <property type="component" value="Unassembled WGS sequence"/>
</dbReference>
<organism evidence="3 4">
    <name type="scientific">Hevea brasiliensis</name>
    <name type="common">Para rubber tree</name>
    <name type="synonym">Siphonia brasiliensis</name>
    <dbReference type="NCBI Taxonomy" id="3981"/>
    <lineage>
        <taxon>Eukaryota</taxon>
        <taxon>Viridiplantae</taxon>
        <taxon>Streptophyta</taxon>
        <taxon>Embryophyta</taxon>
        <taxon>Tracheophyta</taxon>
        <taxon>Spermatophyta</taxon>
        <taxon>Magnoliopsida</taxon>
        <taxon>eudicotyledons</taxon>
        <taxon>Gunneridae</taxon>
        <taxon>Pentapetalae</taxon>
        <taxon>rosids</taxon>
        <taxon>fabids</taxon>
        <taxon>Malpighiales</taxon>
        <taxon>Euphorbiaceae</taxon>
        <taxon>Crotonoideae</taxon>
        <taxon>Micrandreae</taxon>
        <taxon>Hevea</taxon>
    </lineage>
</organism>
<keyword evidence="2" id="KW-0472">Membrane</keyword>
<evidence type="ECO:0000256" key="1">
    <source>
        <dbReference type="SAM" id="MobiDB-lite"/>
    </source>
</evidence>
<dbReference type="AlphaFoldDB" id="A0A6A6K1A4"/>
<comment type="caution">
    <text evidence="3">The sequence shown here is derived from an EMBL/GenBank/DDBJ whole genome shotgun (WGS) entry which is preliminary data.</text>
</comment>
<proteinExistence type="predicted"/>
<name>A0A6A6K1A4_HEVBR</name>
<feature type="region of interest" description="Disordered" evidence="1">
    <location>
        <begin position="1"/>
        <end position="21"/>
    </location>
</feature>
<dbReference type="EMBL" id="JAAGAX010000379">
    <property type="protein sequence ID" value="KAF2282284.1"/>
    <property type="molecule type" value="Genomic_DNA"/>
</dbReference>
<keyword evidence="4" id="KW-1185">Reference proteome</keyword>
<reference evidence="3 4" key="1">
    <citation type="journal article" date="2020" name="Mol. Plant">
        <title>The Chromosome-Based Rubber Tree Genome Provides New Insights into Spurge Genome Evolution and Rubber Biosynthesis.</title>
        <authorList>
            <person name="Liu J."/>
            <person name="Shi C."/>
            <person name="Shi C.C."/>
            <person name="Li W."/>
            <person name="Zhang Q.J."/>
            <person name="Zhang Y."/>
            <person name="Li K."/>
            <person name="Lu H.F."/>
            <person name="Shi C."/>
            <person name="Zhu S.T."/>
            <person name="Xiao Z.Y."/>
            <person name="Nan H."/>
            <person name="Yue Y."/>
            <person name="Zhu X.G."/>
            <person name="Wu Y."/>
            <person name="Hong X.N."/>
            <person name="Fan G.Y."/>
            <person name="Tong Y."/>
            <person name="Zhang D."/>
            <person name="Mao C.L."/>
            <person name="Liu Y.L."/>
            <person name="Hao S.J."/>
            <person name="Liu W.Q."/>
            <person name="Lv M.Q."/>
            <person name="Zhang H.B."/>
            <person name="Liu Y."/>
            <person name="Hu-Tang G.R."/>
            <person name="Wang J.P."/>
            <person name="Wang J.H."/>
            <person name="Sun Y.H."/>
            <person name="Ni S.B."/>
            <person name="Chen W.B."/>
            <person name="Zhang X.C."/>
            <person name="Jiao Y.N."/>
            <person name="Eichler E.E."/>
            <person name="Li G.H."/>
            <person name="Liu X."/>
            <person name="Gao L.Z."/>
        </authorList>
    </citation>
    <scope>NUCLEOTIDE SEQUENCE [LARGE SCALE GENOMIC DNA]</scope>
    <source>
        <strain evidence="4">cv. GT1</strain>
        <tissue evidence="3">Leaf</tissue>
    </source>
</reference>
<sequence length="152" mass="16475">MITSGRYARQSSKSDRPTRLPCSRAERILPTVANPAAVAARGGGHTSAGPTIGMGANAEYAAVAALYVLMTVSVMLPLYTRRCLLRAVLRLSVVAPRLSYKNLHVLIPLTRPDSDGLSYRGSSGPAASRWRLYGRQQMTGFLACDLMRLVRL</sequence>
<accession>A0A6A6K1A4</accession>
<evidence type="ECO:0000313" key="3">
    <source>
        <dbReference type="EMBL" id="KAF2282284.1"/>
    </source>
</evidence>
<gene>
    <name evidence="3" type="ORF">GH714_044128</name>
</gene>
<feature type="transmembrane region" description="Helical" evidence="2">
    <location>
        <begin position="60"/>
        <end position="80"/>
    </location>
</feature>
<evidence type="ECO:0000256" key="2">
    <source>
        <dbReference type="SAM" id="Phobius"/>
    </source>
</evidence>
<keyword evidence="2" id="KW-0812">Transmembrane</keyword>
<protein>
    <submittedName>
        <fullName evidence="3">Uncharacterized protein</fullName>
    </submittedName>
</protein>
<evidence type="ECO:0000313" key="4">
    <source>
        <dbReference type="Proteomes" id="UP000467840"/>
    </source>
</evidence>